<dbReference type="PANTHER" id="PTHR33946:SF4">
    <property type="entry name" value="COAGULATION FACTOR XI"/>
    <property type="match status" value="1"/>
</dbReference>
<feature type="domain" description="Apple" evidence="4">
    <location>
        <begin position="205"/>
        <end position="288"/>
    </location>
</feature>
<dbReference type="Gene3D" id="3.50.4.10">
    <property type="entry name" value="Hepatocyte Growth Factor"/>
    <property type="match status" value="4"/>
</dbReference>
<dbReference type="GeneTree" id="ENSGT00940000158569"/>
<dbReference type="Pfam" id="PF14295">
    <property type="entry name" value="PAN_4"/>
    <property type="match status" value="1"/>
</dbReference>
<dbReference type="OrthoDB" id="9448935at2759"/>
<dbReference type="PANTHER" id="PTHR33946">
    <property type="match status" value="1"/>
</dbReference>
<proteinExistence type="predicted"/>
<reference evidence="5" key="3">
    <citation type="submission" date="2025-08" db="UniProtKB">
        <authorList>
            <consortium name="Ensembl"/>
        </authorList>
    </citation>
    <scope>IDENTIFICATION</scope>
</reference>
<dbReference type="Ensembl" id="ENSELUT00000039622.3">
    <property type="protein sequence ID" value="ENSELUP00000016081.2"/>
    <property type="gene ID" value="ENSELUG00000015950.3"/>
</dbReference>
<keyword evidence="2" id="KW-1015">Disulfide bond</keyword>
<evidence type="ECO:0000256" key="2">
    <source>
        <dbReference type="ARBA" id="ARBA00023157"/>
    </source>
</evidence>
<dbReference type="Pfam" id="PF00024">
    <property type="entry name" value="PAN_1"/>
    <property type="match status" value="3"/>
</dbReference>
<dbReference type="GO" id="GO:0005576">
    <property type="term" value="C:extracellular region"/>
    <property type="evidence" value="ECO:0007669"/>
    <property type="project" value="InterPro"/>
</dbReference>
<dbReference type="AlphaFoldDB" id="A0A3P8YIZ1"/>
<keyword evidence="3" id="KW-0732">Signal</keyword>
<evidence type="ECO:0000313" key="6">
    <source>
        <dbReference type="Proteomes" id="UP000265140"/>
    </source>
</evidence>
<dbReference type="Bgee" id="ENSELUG00000015950">
    <property type="expression patterns" value="Expressed in liver and 8 other cell types or tissues"/>
</dbReference>
<keyword evidence="1" id="KW-0677">Repeat</keyword>
<evidence type="ECO:0000256" key="3">
    <source>
        <dbReference type="SAM" id="SignalP"/>
    </source>
</evidence>
<reference evidence="5" key="2">
    <citation type="submission" date="2020-02" db="EMBL/GenBank/DDBJ databases">
        <title>Esox lucius (northern pike) genome, fEsoLuc1, primary haplotype.</title>
        <authorList>
            <person name="Myers G."/>
            <person name="Karagic N."/>
            <person name="Meyer A."/>
            <person name="Pippel M."/>
            <person name="Reichard M."/>
            <person name="Winkler S."/>
            <person name="Tracey A."/>
            <person name="Sims Y."/>
            <person name="Howe K."/>
            <person name="Rhie A."/>
            <person name="Formenti G."/>
            <person name="Durbin R."/>
            <person name="Fedrigo O."/>
            <person name="Jarvis E.D."/>
        </authorList>
    </citation>
    <scope>NUCLEOTIDE SEQUENCE [LARGE SCALE GENOMIC DNA]</scope>
</reference>
<dbReference type="PROSITE" id="PS51257">
    <property type="entry name" value="PROKAR_LIPOPROTEIN"/>
    <property type="match status" value="1"/>
</dbReference>
<accession>A0A3P8YIZ1</accession>
<dbReference type="InterPro" id="IPR003609">
    <property type="entry name" value="Pan_app"/>
</dbReference>
<dbReference type="CDD" id="cd01100">
    <property type="entry name" value="APPLE_Factor_XI_like"/>
    <property type="match status" value="1"/>
</dbReference>
<dbReference type="PROSITE" id="PS50948">
    <property type="entry name" value="PAN"/>
    <property type="match status" value="2"/>
</dbReference>
<evidence type="ECO:0000259" key="4">
    <source>
        <dbReference type="PROSITE" id="PS50948"/>
    </source>
</evidence>
<reference evidence="6" key="1">
    <citation type="journal article" date="2014" name="PLoS ONE">
        <title>The genome and linkage map of the northern pike (Esox lucius): conserved synteny revealed between the salmonid sister group and the Neoteleostei.</title>
        <authorList>
            <person name="Rondeau E.B."/>
            <person name="Minkley D.R."/>
            <person name="Leong J.S."/>
            <person name="Messmer A.M."/>
            <person name="Jantzen J.R."/>
            <person name="von Schalburg K.R."/>
            <person name="Lemon C."/>
            <person name="Bird N.H."/>
            <person name="Koop B.F."/>
        </authorList>
    </citation>
    <scope>NUCLEOTIDE SEQUENCE</scope>
</reference>
<evidence type="ECO:0000256" key="1">
    <source>
        <dbReference type="ARBA" id="ARBA00022737"/>
    </source>
</evidence>
<feature type="domain" description="Apple" evidence="4">
    <location>
        <begin position="18"/>
        <end position="105"/>
    </location>
</feature>
<feature type="signal peptide" evidence="3">
    <location>
        <begin position="1"/>
        <end position="17"/>
    </location>
</feature>
<reference evidence="5" key="4">
    <citation type="submission" date="2025-09" db="UniProtKB">
        <authorList>
            <consortium name="Ensembl"/>
        </authorList>
    </citation>
    <scope>IDENTIFICATION</scope>
</reference>
<dbReference type="OMA" id="ADAYGCC"/>
<name>A0A3P8YIZ1_ESOLU</name>
<dbReference type="InterPro" id="IPR000177">
    <property type="entry name" value="Apple"/>
</dbReference>
<dbReference type="RefSeq" id="XP_034150492.1">
    <property type="nucleotide sequence ID" value="XM_034294601.1"/>
</dbReference>
<dbReference type="GO" id="GO:0006508">
    <property type="term" value="P:proteolysis"/>
    <property type="evidence" value="ECO:0007669"/>
    <property type="project" value="InterPro"/>
</dbReference>
<organism evidence="5 6">
    <name type="scientific">Esox lucius</name>
    <name type="common">Northern pike</name>
    <dbReference type="NCBI Taxonomy" id="8010"/>
    <lineage>
        <taxon>Eukaryota</taxon>
        <taxon>Metazoa</taxon>
        <taxon>Chordata</taxon>
        <taxon>Craniata</taxon>
        <taxon>Vertebrata</taxon>
        <taxon>Euteleostomi</taxon>
        <taxon>Actinopterygii</taxon>
        <taxon>Neopterygii</taxon>
        <taxon>Teleostei</taxon>
        <taxon>Protacanthopterygii</taxon>
        <taxon>Esociformes</taxon>
        <taxon>Esocidae</taxon>
        <taxon>Esox</taxon>
    </lineage>
</organism>
<evidence type="ECO:0000313" key="5">
    <source>
        <dbReference type="Ensembl" id="ENSELUP00000016081.2"/>
    </source>
</evidence>
<dbReference type="PRINTS" id="PR00005">
    <property type="entry name" value="APPLEDOMAIN"/>
</dbReference>
<dbReference type="Proteomes" id="UP000265140">
    <property type="component" value="Chromosome 10"/>
</dbReference>
<dbReference type="InParanoid" id="A0A3P8YIZ1"/>
<dbReference type="GeneID" id="105027740"/>
<protein>
    <recommendedName>
        <fullName evidence="4">Apple domain-containing protein</fullName>
    </recommendedName>
</protein>
<feature type="chain" id="PRO_5028221603" description="Apple domain-containing protein" evidence="3">
    <location>
        <begin position="18"/>
        <end position="378"/>
    </location>
</feature>
<keyword evidence="6" id="KW-1185">Reference proteome</keyword>
<dbReference type="SMART" id="SM00223">
    <property type="entry name" value="APPLE"/>
    <property type="match status" value="4"/>
</dbReference>
<sequence>MKLYIIFCLFGLSLSQGCVEQLQQSVEENIDFPGSDVLQILSPDVNHCQLACTQHALCQFFTFVRPTWTADKRQYFCYLKNTPSGEPDIKKPLNHVTSGFSLKGCVTKPSFCLSKVFTDVDFFGEDYRSLFTPDPVECQRACTNDLGCQFFTFLTETFPNESIRFKCHLKYKKVPLPPVIKAQEGVISGFSQKLLPARGGDTTGCQTKIFPSTNIVGGDIEQSPAVSAEHCLFLCSTHPTCTYFSYTTAKYKTSNPNEQMRCFLKKNSEEMRTVAAEEVHSGMPARFCQTSDAWVKAEYQGLDFVGEDSRHFFLASSKACQQSCTEDPYCQYYTYATDTFHLELYRSNCFLKQSINIPLPPKMVTTPNLVSGFSLKNC</sequence>